<dbReference type="InterPro" id="IPR045713">
    <property type="entry name" value="DUF6069"/>
</dbReference>
<name>A0ABW2SWF0_9ACTN</name>
<gene>
    <name evidence="2" type="ORF">ACFQVD_09785</name>
</gene>
<evidence type="ECO:0000256" key="1">
    <source>
        <dbReference type="SAM" id="Phobius"/>
    </source>
</evidence>
<keyword evidence="1" id="KW-0812">Transmembrane</keyword>
<keyword evidence="3" id="KW-1185">Reference proteome</keyword>
<evidence type="ECO:0000313" key="2">
    <source>
        <dbReference type="EMBL" id="MFC7600388.1"/>
    </source>
</evidence>
<feature type="transmembrane region" description="Helical" evidence="1">
    <location>
        <begin position="36"/>
        <end position="54"/>
    </location>
</feature>
<dbReference type="Pfam" id="PF19545">
    <property type="entry name" value="DUF6069"/>
    <property type="match status" value="1"/>
</dbReference>
<dbReference type="EMBL" id="JBHTEE010000001">
    <property type="protein sequence ID" value="MFC7600388.1"/>
    <property type="molecule type" value="Genomic_DNA"/>
</dbReference>
<keyword evidence="1" id="KW-1133">Transmembrane helix</keyword>
<keyword evidence="1" id="KW-0472">Membrane</keyword>
<comment type="caution">
    <text evidence="2">The sequence shown here is derived from an EMBL/GenBank/DDBJ whole genome shotgun (WGS) entry which is preliminary data.</text>
</comment>
<dbReference type="RefSeq" id="WP_343974001.1">
    <property type="nucleotide sequence ID" value="NZ_BAAAGK010000116.1"/>
</dbReference>
<organism evidence="2 3">
    <name type="scientific">Streptosporangium amethystogenes subsp. fukuiense</name>
    <dbReference type="NCBI Taxonomy" id="698418"/>
    <lineage>
        <taxon>Bacteria</taxon>
        <taxon>Bacillati</taxon>
        <taxon>Actinomycetota</taxon>
        <taxon>Actinomycetes</taxon>
        <taxon>Streptosporangiales</taxon>
        <taxon>Streptosporangiaceae</taxon>
        <taxon>Streptosporangium</taxon>
    </lineage>
</organism>
<sequence length="63" mass="6662">MLARRRPAVRTWASWGGLALALVSAATPFTVSSDTLTSLALAAMHLVVGAAWVTSMRTGPDHR</sequence>
<accession>A0ABW2SWF0</accession>
<reference evidence="3" key="1">
    <citation type="journal article" date="2019" name="Int. J. Syst. Evol. Microbiol.">
        <title>The Global Catalogue of Microorganisms (GCM) 10K type strain sequencing project: providing services to taxonomists for standard genome sequencing and annotation.</title>
        <authorList>
            <consortium name="The Broad Institute Genomics Platform"/>
            <consortium name="The Broad Institute Genome Sequencing Center for Infectious Disease"/>
            <person name="Wu L."/>
            <person name="Ma J."/>
        </authorList>
    </citation>
    <scope>NUCLEOTIDE SEQUENCE [LARGE SCALE GENOMIC DNA]</scope>
    <source>
        <strain evidence="3">JCM 10083</strain>
    </source>
</reference>
<evidence type="ECO:0000313" key="3">
    <source>
        <dbReference type="Proteomes" id="UP001596514"/>
    </source>
</evidence>
<proteinExistence type="predicted"/>
<dbReference type="Proteomes" id="UP001596514">
    <property type="component" value="Unassembled WGS sequence"/>
</dbReference>
<protein>
    <submittedName>
        <fullName evidence="2">DUF6069 family protein</fullName>
    </submittedName>
</protein>